<feature type="non-terminal residue" evidence="1">
    <location>
        <position position="84"/>
    </location>
</feature>
<protein>
    <submittedName>
        <fullName evidence="1">Putative ovule protein</fullName>
    </submittedName>
</protein>
<accession>A0A0V0GPT3</accession>
<reference evidence="1" key="1">
    <citation type="submission" date="2015-12" db="EMBL/GenBank/DDBJ databases">
        <title>Gene expression during late stages of embryo sac development: a critical building block for successful pollen-pistil interactions.</title>
        <authorList>
            <person name="Liu Y."/>
            <person name="Joly V."/>
            <person name="Sabar M."/>
            <person name="Matton D.P."/>
        </authorList>
    </citation>
    <scope>NUCLEOTIDE SEQUENCE</scope>
</reference>
<proteinExistence type="predicted"/>
<dbReference type="EMBL" id="GEDG01034262">
    <property type="protein sequence ID" value="JAP09821.1"/>
    <property type="molecule type" value="Transcribed_RNA"/>
</dbReference>
<organism evidence="1">
    <name type="scientific">Solanum chacoense</name>
    <name type="common">Chaco potato</name>
    <dbReference type="NCBI Taxonomy" id="4108"/>
    <lineage>
        <taxon>Eukaryota</taxon>
        <taxon>Viridiplantae</taxon>
        <taxon>Streptophyta</taxon>
        <taxon>Embryophyta</taxon>
        <taxon>Tracheophyta</taxon>
        <taxon>Spermatophyta</taxon>
        <taxon>Magnoliopsida</taxon>
        <taxon>eudicotyledons</taxon>
        <taxon>Gunneridae</taxon>
        <taxon>Pentapetalae</taxon>
        <taxon>asterids</taxon>
        <taxon>lamiids</taxon>
        <taxon>Solanales</taxon>
        <taxon>Solanaceae</taxon>
        <taxon>Solanoideae</taxon>
        <taxon>Solaneae</taxon>
        <taxon>Solanum</taxon>
    </lineage>
</organism>
<evidence type="ECO:0000313" key="1">
    <source>
        <dbReference type="EMBL" id="JAP09821.1"/>
    </source>
</evidence>
<sequence>MFHPITTSRKEANLDMLQEILPQCNIPNHNLSKILHSISSFISNIFLNTSSCLMIFIQKLTPCEVATIFKHHRRSLATYLPTNT</sequence>
<name>A0A0V0GPT3_SOLCH</name>
<dbReference type="AlphaFoldDB" id="A0A0V0GPT3"/>